<keyword evidence="3 12" id="KW-0812">Transmembrane</keyword>
<sequence>MTAADLIDLRPVLWLLLTGAALAALPLTWLLRRHRQASPAQRRHALALLTAVLTFDLIVFGAYTRLSDSGLGCPDWPGCYASASPVGAHAQIGQAQQAHPTGPVTHRKAWIEMIHRYLATGVGALITVLAFWHWRAWWQQRRHRRPAGPPAPEPGPVPTDAAPGWATLCLVWVGLQGAFGALTVTMKLYPAIVTLHLLGGIGLLALLCVQAARQQPLGQPSRPARVGAPGTTCRPAVQALLLLVIAQVMLGGWVSTNYAVLACDSFPHCRAGEAWPVMDFAAGFEWRRELGRQSGGEFLPFEALTAIHMAHRLGAVLVLGVLAWLSLHLLNAPDPGQRRAGRCLAALGSAQLLTGLSNVVLDWPLPSALAHTAGAALMVALLSTWLAAQPRPQGLGRQLAAGPAARVSADTP</sequence>
<dbReference type="EMBL" id="QJJS01000008">
    <property type="protein sequence ID" value="PXW95770.1"/>
    <property type="molecule type" value="Genomic_DNA"/>
</dbReference>
<keyword evidence="14" id="KW-1185">Reference proteome</keyword>
<evidence type="ECO:0000256" key="11">
    <source>
        <dbReference type="ARBA" id="ARBA00023444"/>
    </source>
</evidence>
<keyword evidence="8" id="KW-0350">Heme biosynthesis</keyword>
<evidence type="ECO:0000256" key="12">
    <source>
        <dbReference type="SAM" id="Phobius"/>
    </source>
</evidence>
<comment type="caution">
    <text evidence="13">The sequence shown here is derived from an EMBL/GenBank/DDBJ whole genome shotgun (WGS) entry which is preliminary data.</text>
</comment>
<keyword evidence="9 12" id="KW-0472">Membrane</keyword>
<keyword evidence="7" id="KW-0408">Iron</keyword>
<evidence type="ECO:0000256" key="8">
    <source>
        <dbReference type="ARBA" id="ARBA00023133"/>
    </source>
</evidence>
<proteinExistence type="predicted"/>
<feature type="transmembrane region" description="Helical" evidence="12">
    <location>
        <begin position="367"/>
        <end position="388"/>
    </location>
</feature>
<feature type="transmembrane region" description="Helical" evidence="12">
    <location>
        <begin position="309"/>
        <end position="331"/>
    </location>
</feature>
<dbReference type="OrthoDB" id="1447144at2"/>
<evidence type="ECO:0000256" key="3">
    <source>
        <dbReference type="ARBA" id="ARBA00022692"/>
    </source>
</evidence>
<evidence type="ECO:0000256" key="4">
    <source>
        <dbReference type="ARBA" id="ARBA00022723"/>
    </source>
</evidence>
<dbReference type="InterPro" id="IPR050450">
    <property type="entry name" value="COX15/CtaA_HemeA_synthase"/>
</dbReference>
<dbReference type="PANTHER" id="PTHR35457">
    <property type="entry name" value="HEME A SYNTHASE"/>
    <property type="match status" value="1"/>
</dbReference>
<dbReference type="GO" id="GO:0016491">
    <property type="term" value="F:oxidoreductase activity"/>
    <property type="evidence" value="ECO:0007669"/>
    <property type="project" value="UniProtKB-KW"/>
</dbReference>
<gene>
    <name evidence="13" type="ORF">C7444_10828</name>
</gene>
<evidence type="ECO:0000256" key="6">
    <source>
        <dbReference type="ARBA" id="ARBA00023002"/>
    </source>
</evidence>
<accession>A0A318H3R9</accession>
<comment type="subcellular location">
    <subcellularLocation>
        <location evidence="1">Membrane</location>
        <topology evidence="1">Multi-pass membrane protein</topology>
    </subcellularLocation>
</comment>
<dbReference type="GO" id="GO:0006784">
    <property type="term" value="P:heme A biosynthetic process"/>
    <property type="evidence" value="ECO:0007669"/>
    <property type="project" value="InterPro"/>
</dbReference>
<organism evidence="13 14">
    <name type="scientific">Sphaerotilus hippei</name>
    <dbReference type="NCBI Taxonomy" id="744406"/>
    <lineage>
        <taxon>Bacteria</taxon>
        <taxon>Pseudomonadati</taxon>
        <taxon>Pseudomonadota</taxon>
        <taxon>Betaproteobacteria</taxon>
        <taxon>Burkholderiales</taxon>
        <taxon>Sphaerotilaceae</taxon>
        <taxon>Sphaerotilus</taxon>
    </lineage>
</organism>
<evidence type="ECO:0000313" key="14">
    <source>
        <dbReference type="Proteomes" id="UP000247811"/>
    </source>
</evidence>
<evidence type="ECO:0000256" key="5">
    <source>
        <dbReference type="ARBA" id="ARBA00022989"/>
    </source>
</evidence>
<evidence type="ECO:0000256" key="10">
    <source>
        <dbReference type="ARBA" id="ARBA00023157"/>
    </source>
</evidence>
<dbReference type="GO" id="GO:0046872">
    <property type="term" value="F:metal ion binding"/>
    <property type="evidence" value="ECO:0007669"/>
    <property type="project" value="UniProtKB-KW"/>
</dbReference>
<keyword evidence="4" id="KW-0479">Metal-binding</keyword>
<feature type="transmembrane region" description="Helical" evidence="12">
    <location>
        <begin position="164"/>
        <end position="182"/>
    </location>
</feature>
<dbReference type="PANTHER" id="PTHR35457:SF1">
    <property type="entry name" value="HEME A SYNTHASE"/>
    <property type="match status" value="1"/>
</dbReference>
<dbReference type="RefSeq" id="WP_110400728.1">
    <property type="nucleotide sequence ID" value="NZ_QJJS01000008.1"/>
</dbReference>
<keyword evidence="5 12" id="KW-1133">Transmembrane helix</keyword>
<dbReference type="Proteomes" id="UP000247811">
    <property type="component" value="Unassembled WGS sequence"/>
</dbReference>
<dbReference type="InterPro" id="IPR003780">
    <property type="entry name" value="COX15/CtaA_fam"/>
</dbReference>
<dbReference type="GO" id="GO:0016020">
    <property type="term" value="C:membrane"/>
    <property type="evidence" value="ECO:0007669"/>
    <property type="project" value="UniProtKB-SubCell"/>
</dbReference>
<evidence type="ECO:0000256" key="7">
    <source>
        <dbReference type="ARBA" id="ARBA00023004"/>
    </source>
</evidence>
<comment type="pathway">
    <text evidence="11">Porphyrin-containing compound metabolism.</text>
</comment>
<feature type="transmembrane region" description="Helical" evidence="12">
    <location>
        <begin position="343"/>
        <end position="361"/>
    </location>
</feature>
<keyword evidence="6" id="KW-0560">Oxidoreductase</keyword>
<feature type="transmembrane region" description="Helical" evidence="12">
    <location>
        <begin position="233"/>
        <end position="254"/>
    </location>
</feature>
<name>A0A318H3R9_9BURK</name>
<feature type="transmembrane region" description="Helical" evidence="12">
    <location>
        <begin position="12"/>
        <end position="32"/>
    </location>
</feature>
<feature type="transmembrane region" description="Helical" evidence="12">
    <location>
        <begin position="188"/>
        <end position="212"/>
    </location>
</feature>
<evidence type="ECO:0000256" key="2">
    <source>
        <dbReference type="ARBA" id="ARBA00022475"/>
    </source>
</evidence>
<evidence type="ECO:0000256" key="1">
    <source>
        <dbReference type="ARBA" id="ARBA00004141"/>
    </source>
</evidence>
<evidence type="ECO:0000256" key="9">
    <source>
        <dbReference type="ARBA" id="ARBA00023136"/>
    </source>
</evidence>
<feature type="transmembrane region" description="Helical" evidence="12">
    <location>
        <begin position="114"/>
        <end position="134"/>
    </location>
</feature>
<keyword evidence="2" id="KW-1003">Cell membrane</keyword>
<feature type="transmembrane region" description="Helical" evidence="12">
    <location>
        <begin position="44"/>
        <end position="63"/>
    </location>
</feature>
<evidence type="ECO:0000313" key="13">
    <source>
        <dbReference type="EMBL" id="PXW95770.1"/>
    </source>
</evidence>
<dbReference type="Pfam" id="PF02628">
    <property type="entry name" value="COX15-CtaA"/>
    <property type="match status" value="1"/>
</dbReference>
<protein>
    <submittedName>
        <fullName evidence="13">Cytochrome c oxidase assembly protein subunit 15</fullName>
    </submittedName>
</protein>
<keyword evidence="10" id="KW-1015">Disulfide bond</keyword>
<reference evidence="13 14" key="1">
    <citation type="submission" date="2018-05" db="EMBL/GenBank/DDBJ databases">
        <title>Genomic Encyclopedia of Type Strains, Phase IV (KMG-IV): sequencing the most valuable type-strain genomes for metagenomic binning, comparative biology and taxonomic classification.</title>
        <authorList>
            <person name="Goeker M."/>
        </authorList>
    </citation>
    <scope>NUCLEOTIDE SEQUENCE [LARGE SCALE GENOMIC DNA]</scope>
    <source>
        <strain evidence="13 14">DSM 566</strain>
    </source>
</reference>
<dbReference type="AlphaFoldDB" id="A0A318H3R9"/>